<reference evidence="8" key="1">
    <citation type="journal article" date="2020" name="Nat. Commun.">
        <title>Large-scale genome sequencing of mycorrhizal fungi provides insights into the early evolution of symbiotic traits.</title>
        <authorList>
            <person name="Miyauchi S."/>
            <person name="Kiss E."/>
            <person name="Kuo A."/>
            <person name="Drula E."/>
            <person name="Kohler A."/>
            <person name="Sanchez-Garcia M."/>
            <person name="Morin E."/>
            <person name="Andreopoulos B."/>
            <person name="Barry K.W."/>
            <person name="Bonito G."/>
            <person name="Buee M."/>
            <person name="Carver A."/>
            <person name="Chen C."/>
            <person name="Cichocki N."/>
            <person name="Clum A."/>
            <person name="Culley D."/>
            <person name="Crous P.W."/>
            <person name="Fauchery L."/>
            <person name="Girlanda M."/>
            <person name="Hayes R.D."/>
            <person name="Keri Z."/>
            <person name="LaButti K."/>
            <person name="Lipzen A."/>
            <person name="Lombard V."/>
            <person name="Magnuson J."/>
            <person name="Maillard F."/>
            <person name="Murat C."/>
            <person name="Nolan M."/>
            <person name="Ohm R.A."/>
            <person name="Pangilinan J."/>
            <person name="Pereira M.F."/>
            <person name="Perotto S."/>
            <person name="Peter M."/>
            <person name="Pfister S."/>
            <person name="Riley R."/>
            <person name="Sitrit Y."/>
            <person name="Stielow J.B."/>
            <person name="Szollosi G."/>
            <person name="Zifcakova L."/>
            <person name="Stursova M."/>
            <person name="Spatafora J.W."/>
            <person name="Tedersoo L."/>
            <person name="Vaario L.M."/>
            <person name="Yamada A."/>
            <person name="Yan M."/>
            <person name="Wang P."/>
            <person name="Xu J."/>
            <person name="Bruns T."/>
            <person name="Baldrian P."/>
            <person name="Vilgalys R."/>
            <person name="Dunand C."/>
            <person name="Henrissat B."/>
            <person name="Grigoriev I.V."/>
            <person name="Hibbett D."/>
            <person name="Nagy L.G."/>
            <person name="Martin F.M."/>
        </authorList>
    </citation>
    <scope>NUCLEOTIDE SEQUENCE</scope>
    <source>
        <strain evidence="8">UH-Tt-Lm1</strain>
    </source>
</reference>
<dbReference type="InterPro" id="IPR017907">
    <property type="entry name" value="Znf_RING_CS"/>
</dbReference>
<keyword evidence="1" id="KW-0479">Metal-binding</keyword>
<evidence type="ECO:0000256" key="4">
    <source>
        <dbReference type="PROSITE-ProRule" id="PRU00175"/>
    </source>
</evidence>
<feature type="compositionally biased region" description="Basic residues" evidence="6">
    <location>
        <begin position="32"/>
        <end position="42"/>
    </location>
</feature>
<evidence type="ECO:0000256" key="3">
    <source>
        <dbReference type="ARBA" id="ARBA00022833"/>
    </source>
</evidence>
<protein>
    <recommendedName>
        <fullName evidence="7">RING-type domain-containing protein</fullName>
    </recommendedName>
</protein>
<feature type="coiled-coil region" evidence="5">
    <location>
        <begin position="67"/>
        <end position="94"/>
    </location>
</feature>
<reference evidence="8" key="2">
    <citation type="submission" date="2020-11" db="EMBL/GenBank/DDBJ databases">
        <authorList>
            <consortium name="DOE Joint Genome Institute"/>
            <person name="Kuo A."/>
            <person name="Miyauchi S."/>
            <person name="Kiss E."/>
            <person name="Drula E."/>
            <person name="Kohler A."/>
            <person name="Sanchez-Garcia M."/>
            <person name="Andreopoulos B."/>
            <person name="Barry K.W."/>
            <person name="Bonito G."/>
            <person name="Buee M."/>
            <person name="Carver A."/>
            <person name="Chen C."/>
            <person name="Cichocki N."/>
            <person name="Clum A."/>
            <person name="Culley D."/>
            <person name="Crous P.W."/>
            <person name="Fauchery L."/>
            <person name="Girlanda M."/>
            <person name="Hayes R."/>
            <person name="Keri Z."/>
            <person name="Labutti K."/>
            <person name="Lipzen A."/>
            <person name="Lombard V."/>
            <person name="Magnuson J."/>
            <person name="Maillard F."/>
            <person name="Morin E."/>
            <person name="Murat C."/>
            <person name="Nolan M."/>
            <person name="Ohm R."/>
            <person name="Pangilinan J."/>
            <person name="Pereira M."/>
            <person name="Perotto S."/>
            <person name="Peter M."/>
            <person name="Riley R."/>
            <person name="Sitrit Y."/>
            <person name="Stielow B."/>
            <person name="Szollosi G."/>
            <person name="Zifcakova L."/>
            <person name="Stursova M."/>
            <person name="Spatafora J.W."/>
            <person name="Tedersoo L."/>
            <person name="Vaario L.-M."/>
            <person name="Yamada A."/>
            <person name="Yan M."/>
            <person name="Wang P."/>
            <person name="Xu J."/>
            <person name="Bruns T."/>
            <person name="Baldrian P."/>
            <person name="Vilgalys R."/>
            <person name="Henrissat B."/>
            <person name="Grigoriev I.V."/>
            <person name="Hibbett D."/>
            <person name="Nagy L.G."/>
            <person name="Martin F.M."/>
        </authorList>
    </citation>
    <scope>NUCLEOTIDE SEQUENCE</scope>
    <source>
        <strain evidence="8">UH-Tt-Lm1</strain>
    </source>
</reference>
<dbReference type="Proteomes" id="UP000736335">
    <property type="component" value="Unassembled WGS sequence"/>
</dbReference>
<proteinExistence type="predicted"/>
<dbReference type="SUPFAM" id="SSF57850">
    <property type="entry name" value="RING/U-box"/>
    <property type="match status" value="1"/>
</dbReference>
<comment type="caution">
    <text evidence="8">The sequence shown here is derived from an EMBL/GenBank/DDBJ whole genome shotgun (WGS) entry which is preliminary data.</text>
</comment>
<keyword evidence="3" id="KW-0862">Zinc</keyword>
<name>A0A9P6L1W9_9AGAM</name>
<keyword evidence="2 4" id="KW-0863">Zinc-finger</keyword>
<evidence type="ECO:0000256" key="1">
    <source>
        <dbReference type="ARBA" id="ARBA00022723"/>
    </source>
</evidence>
<dbReference type="PROSITE" id="PS50089">
    <property type="entry name" value="ZF_RING_2"/>
    <property type="match status" value="1"/>
</dbReference>
<keyword evidence="9" id="KW-1185">Reference proteome</keyword>
<sequence>MQTRSSVKRVTRQSTRGSKRSLDPQEDTLETKRRRTAHKRSRPVSSEAEAPQSSSDPSAPFDEESELVALRKTLQQVQEDLSALQQDQRHLDDVTRGIQHDLDEAQPRDTLRFLEEHFTCALCLEIIAHPVTVPHPSCGHTFCAICMVKHFFSRFHRTCGGWHEHVECPMCRSILIYTPNQLPRSLLTFPFAKNRMADAAVVAMIDQLTAQIESTGTGIPNPCEDLEGIKGGFKTDRESPLGVWRTGGSSRMEWLERLEGRQEVDYLSRNWSTITSQEFVKTKDRLGV</sequence>
<keyword evidence="5" id="KW-0175">Coiled coil</keyword>
<feature type="domain" description="RING-type" evidence="7">
    <location>
        <begin position="120"/>
        <end position="172"/>
    </location>
</feature>
<evidence type="ECO:0000256" key="2">
    <source>
        <dbReference type="ARBA" id="ARBA00022771"/>
    </source>
</evidence>
<dbReference type="Gene3D" id="3.30.40.10">
    <property type="entry name" value="Zinc/RING finger domain, C3HC4 (zinc finger)"/>
    <property type="match status" value="1"/>
</dbReference>
<evidence type="ECO:0000256" key="5">
    <source>
        <dbReference type="SAM" id="Coils"/>
    </source>
</evidence>
<dbReference type="OrthoDB" id="6105938at2759"/>
<feature type="region of interest" description="Disordered" evidence="6">
    <location>
        <begin position="1"/>
        <end position="63"/>
    </location>
</feature>
<accession>A0A9P6L1W9</accession>
<dbReference type="AlphaFoldDB" id="A0A9P6L1W9"/>
<dbReference type="InterPro" id="IPR013083">
    <property type="entry name" value="Znf_RING/FYVE/PHD"/>
</dbReference>
<evidence type="ECO:0000313" key="8">
    <source>
        <dbReference type="EMBL" id="KAF9779158.1"/>
    </source>
</evidence>
<feature type="compositionally biased region" description="Basic residues" evidence="6">
    <location>
        <begin position="1"/>
        <end position="11"/>
    </location>
</feature>
<dbReference type="InterPro" id="IPR001841">
    <property type="entry name" value="Znf_RING"/>
</dbReference>
<dbReference type="GO" id="GO:0008270">
    <property type="term" value="F:zinc ion binding"/>
    <property type="evidence" value="ECO:0007669"/>
    <property type="project" value="UniProtKB-KW"/>
</dbReference>
<gene>
    <name evidence="8" type="ORF">BJ322DRAFT_443595</name>
</gene>
<dbReference type="PROSITE" id="PS00518">
    <property type="entry name" value="ZF_RING_1"/>
    <property type="match status" value="1"/>
</dbReference>
<evidence type="ECO:0000259" key="7">
    <source>
        <dbReference type="PROSITE" id="PS50089"/>
    </source>
</evidence>
<dbReference type="EMBL" id="WIUZ02000020">
    <property type="protein sequence ID" value="KAF9779158.1"/>
    <property type="molecule type" value="Genomic_DNA"/>
</dbReference>
<evidence type="ECO:0000256" key="6">
    <source>
        <dbReference type="SAM" id="MobiDB-lite"/>
    </source>
</evidence>
<evidence type="ECO:0000313" key="9">
    <source>
        <dbReference type="Proteomes" id="UP000736335"/>
    </source>
</evidence>
<organism evidence="8 9">
    <name type="scientific">Thelephora terrestris</name>
    <dbReference type="NCBI Taxonomy" id="56493"/>
    <lineage>
        <taxon>Eukaryota</taxon>
        <taxon>Fungi</taxon>
        <taxon>Dikarya</taxon>
        <taxon>Basidiomycota</taxon>
        <taxon>Agaricomycotina</taxon>
        <taxon>Agaricomycetes</taxon>
        <taxon>Thelephorales</taxon>
        <taxon>Thelephoraceae</taxon>
        <taxon>Thelephora</taxon>
    </lineage>
</organism>